<gene>
    <name evidence="1" type="ORF">PTE31013_02465</name>
</gene>
<dbReference type="RefSeq" id="WP_150613092.1">
    <property type="nucleotide sequence ID" value="NZ_CABPRU010000005.1"/>
</dbReference>
<sequence>MNLHGTVSGGIGAVNPFVAATIQQSTGYVTAGDGTRTPTYVAVPVSVQVQALDAGALQHLAEQNISGVLRRAYLNGDFRSVFRPGAGGGDMFDFKPGGGMRADLADTRWLVVQVYETWPDWCSLAIQLQMDKPT</sequence>
<dbReference type="OrthoDB" id="9016990at2"/>
<dbReference type="Proteomes" id="UP000334380">
    <property type="component" value="Unassembled WGS sequence"/>
</dbReference>
<dbReference type="EMBL" id="CABPRU010000005">
    <property type="protein sequence ID" value="VVE07473.1"/>
    <property type="molecule type" value="Genomic_DNA"/>
</dbReference>
<accession>A0A5E4V6K0</accession>
<evidence type="ECO:0000313" key="1">
    <source>
        <dbReference type="EMBL" id="VVE07473.1"/>
    </source>
</evidence>
<reference evidence="1 2" key="1">
    <citation type="submission" date="2019-08" db="EMBL/GenBank/DDBJ databases">
        <authorList>
            <person name="Peeters C."/>
        </authorList>
    </citation>
    <scope>NUCLEOTIDE SEQUENCE [LARGE SCALE GENOMIC DNA]</scope>
    <source>
        <strain evidence="1 2">LMG 31013</strain>
    </source>
</reference>
<protein>
    <submittedName>
        <fullName evidence="1">Uncharacterized protein</fullName>
    </submittedName>
</protein>
<keyword evidence="2" id="KW-1185">Reference proteome</keyword>
<dbReference type="AlphaFoldDB" id="A0A5E4V6K0"/>
<name>A0A5E4V6K0_9BURK</name>
<organism evidence="1 2">
    <name type="scientific">Pandoraea terrigena</name>
    <dbReference type="NCBI Taxonomy" id="2508292"/>
    <lineage>
        <taxon>Bacteria</taxon>
        <taxon>Pseudomonadati</taxon>
        <taxon>Pseudomonadota</taxon>
        <taxon>Betaproteobacteria</taxon>
        <taxon>Burkholderiales</taxon>
        <taxon>Burkholderiaceae</taxon>
        <taxon>Pandoraea</taxon>
    </lineage>
</organism>
<proteinExistence type="predicted"/>
<evidence type="ECO:0000313" key="2">
    <source>
        <dbReference type="Proteomes" id="UP000334380"/>
    </source>
</evidence>